<comment type="caution">
    <text evidence="2">The sequence shown here is derived from an EMBL/GenBank/DDBJ whole genome shotgun (WGS) entry which is preliminary data.</text>
</comment>
<reference evidence="2 3" key="1">
    <citation type="journal article" date="2019" name="Sci. Rep.">
        <title>A multi-omics analysis of the grapevine pathogen Lasiodiplodia theobromae reveals that temperature affects the expression of virulence- and pathogenicity-related genes.</title>
        <authorList>
            <person name="Felix C."/>
            <person name="Meneses R."/>
            <person name="Goncalves M.F.M."/>
            <person name="Tilleman L."/>
            <person name="Duarte A.S."/>
            <person name="Jorrin-Novo J.V."/>
            <person name="Van de Peer Y."/>
            <person name="Deforce D."/>
            <person name="Van Nieuwerburgh F."/>
            <person name="Esteves A.C."/>
            <person name="Alves A."/>
        </authorList>
    </citation>
    <scope>NUCLEOTIDE SEQUENCE [LARGE SCALE GENOMIC DNA]</scope>
    <source>
        <strain evidence="2 3">LA-SOL3</strain>
    </source>
</reference>
<keyword evidence="3" id="KW-1185">Reference proteome</keyword>
<proteinExistence type="predicted"/>
<evidence type="ECO:0000313" key="2">
    <source>
        <dbReference type="EMBL" id="KAB2580693.1"/>
    </source>
</evidence>
<accession>A0A5N5DSF8</accession>
<evidence type="ECO:0000256" key="1">
    <source>
        <dbReference type="SAM" id="MobiDB-lite"/>
    </source>
</evidence>
<gene>
    <name evidence="2" type="ORF">DBV05_g395</name>
</gene>
<feature type="region of interest" description="Disordered" evidence="1">
    <location>
        <begin position="222"/>
        <end position="275"/>
    </location>
</feature>
<sequence>MDMVISPGPISTIALWNDPDTGLSQHLGHCRKGRPSYLSVSFSRDRDEGSVHHICLNLHVPLDNAEQSFGITANFRAQYLGPIVTRSHHRAINYKQQPSKLSQTPEFIISQLDSFGSDGFKELVFMVHHPPEVLLFQVQTPDVWRVADVEAQKRISRMRSLSRAERLRLFIPMHRAASLDEIVQAANSVPVLEGRAFTSSLGYSADVEEKWKDWGVIIKDTTDNTGSADEKADLAKHEKRRRSADSEQQADIGKGRDPKRVKPDPNPQRSVPANTDKALFHVAEVESEGGAATSDSTTAGTSTLVMSTTSSCSETPSLGGTTFTRIAPTTELANKWAEWWEFMYGSLGVAKTDPVLVDSMLRMMQAVRNNDAEEFAAGVTDSALYSLNLDKKGDMEVEM</sequence>
<dbReference type="EMBL" id="VCHE01000002">
    <property type="protein sequence ID" value="KAB2580693.1"/>
    <property type="molecule type" value="Genomic_DNA"/>
</dbReference>
<feature type="compositionally biased region" description="Basic and acidic residues" evidence="1">
    <location>
        <begin position="253"/>
        <end position="263"/>
    </location>
</feature>
<protein>
    <submittedName>
        <fullName evidence="2">Uncharacterized protein</fullName>
    </submittedName>
</protein>
<dbReference type="Proteomes" id="UP000325902">
    <property type="component" value="Unassembled WGS sequence"/>
</dbReference>
<name>A0A5N5DSF8_9PEZI</name>
<dbReference type="AlphaFoldDB" id="A0A5N5DSF8"/>
<organism evidence="2 3">
    <name type="scientific">Lasiodiplodia theobromae</name>
    <dbReference type="NCBI Taxonomy" id="45133"/>
    <lineage>
        <taxon>Eukaryota</taxon>
        <taxon>Fungi</taxon>
        <taxon>Dikarya</taxon>
        <taxon>Ascomycota</taxon>
        <taxon>Pezizomycotina</taxon>
        <taxon>Dothideomycetes</taxon>
        <taxon>Dothideomycetes incertae sedis</taxon>
        <taxon>Botryosphaeriales</taxon>
        <taxon>Botryosphaeriaceae</taxon>
        <taxon>Lasiodiplodia</taxon>
    </lineage>
</organism>
<evidence type="ECO:0000313" key="3">
    <source>
        <dbReference type="Proteomes" id="UP000325902"/>
    </source>
</evidence>